<proteinExistence type="predicted"/>
<dbReference type="EMBL" id="JAMZMK010002421">
    <property type="protein sequence ID" value="KAI7754816.1"/>
    <property type="molecule type" value="Genomic_DNA"/>
</dbReference>
<comment type="caution">
    <text evidence="2">The sequence shown here is derived from an EMBL/GenBank/DDBJ whole genome shotgun (WGS) entry which is preliminary data.</text>
</comment>
<reference evidence="2" key="1">
    <citation type="submission" date="2022-06" db="EMBL/GenBank/DDBJ databases">
        <title>Uncovering the hologenomic basis of an extraordinary plant invasion.</title>
        <authorList>
            <person name="Bieker V.C."/>
            <person name="Martin M.D."/>
            <person name="Gilbert T."/>
            <person name="Hodgins K."/>
            <person name="Battlay P."/>
            <person name="Petersen B."/>
            <person name="Wilson J."/>
        </authorList>
    </citation>
    <scope>NUCLEOTIDE SEQUENCE</scope>
    <source>
        <strain evidence="2">AA19_3_7</strain>
        <tissue evidence="2">Leaf</tissue>
    </source>
</reference>
<dbReference type="Proteomes" id="UP001206925">
    <property type="component" value="Unassembled WGS sequence"/>
</dbReference>
<evidence type="ECO:0000313" key="2">
    <source>
        <dbReference type="EMBL" id="KAI7754816.1"/>
    </source>
</evidence>
<name>A0AAD5D5T7_AMBAR</name>
<gene>
    <name evidence="2" type="ORF">M8C21_018909</name>
</gene>
<organism evidence="2 3">
    <name type="scientific">Ambrosia artemisiifolia</name>
    <name type="common">Common ragweed</name>
    <dbReference type="NCBI Taxonomy" id="4212"/>
    <lineage>
        <taxon>Eukaryota</taxon>
        <taxon>Viridiplantae</taxon>
        <taxon>Streptophyta</taxon>
        <taxon>Embryophyta</taxon>
        <taxon>Tracheophyta</taxon>
        <taxon>Spermatophyta</taxon>
        <taxon>Magnoliopsida</taxon>
        <taxon>eudicotyledons</taxon>
        <taxon>Gunneridae</taxon>
        <taxon>Pentapetalae</taxon>
        <taxon>asterids</taxon>
        <taxon>campanulids</taxon>
        <taxon>Asterales</taxon>
        <taxon>Asteraceae</taxon>
        <taxon>Asteroideae</taxon>
        <taxon>Heliantheae alliance</taxon>
        <taxon>Heliantheae</taxon>
        <taxon>Ambrosia</taxon>
    </lineage>
</organism>
<evidence type="ECO:0000256" key="1">
    <source>
        <dbReference type="SAM" id="MobiDB-lite"/>
    </source>
</evidence>
<dbReference type="AlphaFoldDB" id="A0AAD5D5T7"/>
<evidence type="ECO:0000313" key="3">
    <source>
        <dbReference type="Proteomes" id="UP001206925"/>
    </source>
</evidence>
<feature type="compositionally biased region" description="Polar residues" evidence="1">
    <location>
        <begin position="159"/>
        <end position="173"/>
    </location>
</feature>
<sequence length="185" mass="20947">MSKTPIYTMLTNLPLRRYSTGIASDTSSSMILDHIDTLSQILRSEYKDIQGQTFTINGRITEIHFRQSWHYTGCPTCHKSTRYRALFQPTMKASRLFCLTEQQTNSSKHHDDAQFTITIQKDKKDNICCTVNKACFLQLEIEQGSSATPQPATPAPKSHTATSAKRSLMQTPAQEPATKKDKHHK</sequence>
<keyword evidence="3" id="KW-1185">Reference proteome</keyword>
<protein>
    <submittedName>
        <fullName evidence="2">Uncharacterized protein</fullName>
    </submittedName>
</protein>
<accession>A0AAD5D5T7</accession>
<feature type="region of interest" description="Disordered" evidence="1">
    <location>
        <begin position="145"/>
        <end position="185"/>
    </location>
</feature>